<evidence type="ECO:0000313" key="3">
    <source>
        <dbReference type="EMBL" id="KAK0646275.1"/>
    </source>
</evidence>
<evidence type="ECO:0000256" key="2">
    <source>
        <dbReference type="SAM" id="MobiDB-lite"/>
    </source>
</evidence>
<feature type="coiled-coil region" evidence="1">
    <location>
        <begin position="268"/>
        <end position="326"/>
    </location>
</feature>
<organism evidence="3 4">
    <name type="scientific">Cercophora newfieldiana</name>
    <dbReference type="NCBI Taxonomy" id="92897"/>
    <lineage>
        <taxon>Eukaryota</taxon>
        <taxon>Fungi</taxon>
        <taxon>Dikarya</taxon>
        <taxon>Ascomycota</taxon>
        <taxon>Pezizomycotina</taxon>
        <taxon>Sordariomycetes</taxon>
        <taxon>Sordariomycetidae</taxon>
        <taxon>Sordariales</taxon>
        <taxon>Lasiosphaeriaceae</taxon>
        <taxon>Cercophora</taxon>
    </lineage>
</organism>
<protein>
    <submittedName>
        <fullName evidence="3">Uncharacterized protein</fullName>
    </submittedName>
</protein>
<feature type="region of interest" description="Disordered" evidence="2">
    <location>
        <begin position="161"/>
        <end position="195"/>
    </location>
</feature>
<feature type="compositionally biased region" description="Polar residues" evidence="2">
    <location>
        <begin position="163"/>
        <end position="172"/>
    </location>
</feature>
<evidence type="ECO:0000313" key="4">
    <source>
        <dbReference type="Proteomes" id="UP001174936"/>
    </source>
</evidence>
<feature type="region of interest" description="Disordered" evidence="2">
    <location>
        <begin position="1"/>
        <end position="148"/>
    </location>
</feature>
<dbReference type="Proteomes" id="UP001174936">
    <property type="component" value="Unassembled WGS sequence"/>
</dbReference>
<keyword evidence="4" id="KW-1185">Reference proteome</keyword>
<accession>A0AA39Y874</accession>
<feature type="compositionally biased region" description="Polar residues" evidence="2">
    <location>
        <begin position="180"/>
        <end position="194"/>
    </location>
</feature>
<feature type="region of interest" description="Disordered" evidence="2">
    <location>
        <begin position="361"/>
        <end position="432"/>
    </location>
</feature>
<feature type="compositionally biased region" description="Polar residues" evidence="2">
    <location>
        <begin position="1"/>
        <end position="14"/>
    </location>
</feature>
<proteinExistence type="predicted"/>
<feature type="compositionally biased region" description="Polar residues" evidence="2">
    <location>
        <begin position="401"/>
        <end position="413"/>
    </location>
</feature>
<evidence type="ECO:0000256" key="1">
    <source>
        <dbReference type="SAM" id="Coils"/>
    </source>
</evidence>
<name>A0AA39Y874_9PEZI</name>
<feature type="compositionally biased region" description="Low complexity" evidence="2">
    <location>
        <begin position="105"/>
        <end position="117"/>
    </location>
</feature>
<sequence length="503" mass="54548">MLSSSNNPAFSSPQAEPPSARSSLPLRPPPLGSSNQITVPNGYATPRRYVEKRVAPSQQQQHGFNSPRSSLSPLSEYHSGFSNEDIGAPYSPAHSHRRQQSFPNLLPLSFRSRTPSPTRKPQPPPLSEAMPFTGDGRGTARLDSPKSGLAGWFSGTAAGTALGMSTESTPDATPTKLRRNTTNASSGDPTTPKNAASRFMSVLSSRFTPQPTSPIVDDELSNLNIEAALFPPNSPTDRDPFSPAAFKNLQMNALGLLTKMQSAYRDRVAALQELQGEKLAQREELEEAETRARHLKMQLEGMAKKAQEQEKEMRRLMDELAAERKARLEDQRFVSSEGSMVSEDLGVDDDRRRRKWARKSAEMAKSEAGFDTDEESAESESVFSRCRSPTIPGGGLDGNAIDSSATPVQSRNSGLLAPPRARPGQQQQSPQPMSAFQKIIKGIAGETEDAGVGTCRNCKGQDASVAWDTVSLLRDENKHLKQRVGQLEVAVEGALDLVNGIGL</sequence>
<feature type="compositionally biased region" description="Polar residues" evidence="2">
    <location>
        <begin position="56"/>
        <end position="73"/>
    </location>
</feature>
<reference evidence="3" key="1">
    <citation type="submission" date="2023-06" db="EMBL/GenBank/DDBJ databases">
        <title>Genome-scale phylogeny and comparative genomics of the fungal order Sordariales.</title>
        <authorList>
            <consortium name="Lawrence Berkeley National Laboratory"/>
            <person name="Hensen N."/>
            <person name="Bonometti L."/>
            <person name="Westerberg I."/>
            <person name="Brannstrom I.O."/>
            <person name="Guillou S."/>
            <person name="Cros-Aarteil S."/>
            <person name="Calhoun S."/>
            <person name="Haridas S."/>
            <person name="Kuo A."/>
            <person name="Mondo S."/>
            <person name="Pangilinan J."/>
            <person name="Riley R."/>
            <person name="Labutti K."/>
            <person name="Andreopoulos B."/>
            <person name="Lipzen A."/>
            <person name="Chen C."/>
            <person name="Yanf M."/>
            <person name="Daum C."/>
            <person name="Ng V."/>
            <person name="Clum A."/>
            <person name="Steindorff A."/>
            <person name="Ohm R."/>
            <person name="Martin F."/>
            <person name="Silar P."/>
            <person name="Natvig D."/>
            <person name="Lalanne C."/>
            <person name="Gautier V."/>
            <person name="Ament-Velasquez S.L."/>
            <person name="Kruys A."/>
            <person name="Hutchinson M.I."/>
            <person name="Powell A.J."/>
            <person name="Barry K."/>
            <person name="Miller A.N."/>
            <person name="Grigoriev I.V."/>
            <person name="Debuchy R."/>
            <person name="Gladieux P."/>
            <person name="Thoren M.H."/>
            <person name="Johannesson H."/>
        </authorList>
    </citation>
    <scope>NUCLEOTIDE SEQUENCE</scope>
    <source>
        <strain evidence="3">SMH2532-1</strain>
    </source>
</reference>
<feature type="compositionally biased region" description="Low complexity" evidence="2">
    <location>
        <begin position="417"/>
        <end position="432"/>
    </location>
</feature>
<keyword evidence="1" id="KW-0175">Coiled coil</keyword>
<comment type="caution">
    <text evidence="3">The sequence shown here is derived from an EMBL/GenBank/DDBJ whole genome shotgun (WGS) entry which is preliminary data.</text>
</comment>
<dbReference type="EMBL" id="JAULSV010000004">
    <property type="protein sequence ID" value="KAK0646275.1"/>
    <property type="molecule type" value="Genomic_DNA"/>
</dbReference>
<dbReference type="AlphaFoldDB" id="A0AA39Y874"/>
<gene>
    <name evidence="3" type="ORF">B0T16DRAFT_458211</name>
</gene>